<dbReference type="PANTHER" id="PTHR11266">
    <property type="entry name" value="PEROXISOMAL MEMBRANE PROTEIN 2, PXMP2 MPV17"/>
    <property type="match status" value="1"/>
</dbReference>
<gene>
    <name evidence="9" type="ORF">ED733_008392</name>
    <name evidence="8" type="ORF">NOR_03216</name>
</gene>
<evidence type="ECO:0000256" key="2">
    <source>
        <dbReference type="ARBA" id="ARBA00006824"/>
    </source>
</evidence>
<comment type="caution">
    <text evidence="8">The sequence shown here is derived from an EMBL/GenBank/DDBJ whole genome shotgun (WGS) entry which is preliminary data.</text>
</comment>
<feature type="transmembrane region" description="Helical" evidence="6">
    <location>
        <begin position="86"/>
        <end position="104"/>
    </location>
</feature>
<comment type="subcellular location">
    <subcellularLocation>
        <location evidence="1">Membrane</location>
        <topology evidence="1">Multi-pass membrane protein</topology>
    </subcellularLocation>
</comment>
<dbReference type="Pfam" id="PF04117">
    <property type="entry name" value="Mpv17_PMP22"/>
    <property type="match status" value="1"/>
</dbReference>
<comment type="similarity">
    <text evidence="2 6">Belongs to the peroxisomal membrane protein PXMP2/4 family.</text>
</comment>
<protein>
    <submittedName>
        <fullName evidence="8">Mpv17/PMP22 family protein</fullName>
    </submittedName>
</protein>
<evidence type="ECO:0000256" key="6">
    <source>
        <dbReference type="RuleBase" id="RU363053"/>
    </source>
</evidence>
<evidence type="ECO:0000256" key="3">
    <source>
        <dbReference type="ARBA" id="ARBA00022692"/>
    </source>
</evidence>
<reference evidence="9" key="3">
    <citation type="journal article" date="2019" name="Microbiol. Resour. Announc.">
        <title>Genome Sequence of Metarhizium rileyi, a Microbial Control Agent for Lepidoptera.</title>
        <authorList>
            <person name="Binneck E."/>
            <person name="Lastra C.C.L."/>
            <person name="Sosa-Gomez D.R."/>
        </authorList>
    </citation>
    <scope>NUCLEOTIDE SEQUENCE</scope>
    <source>
        <strain evidence="9">Cep018-CH2</strain>
    </source>
</reference>
<dbReference type="Proteomes" id="UP000243498">
    <property type="component" value="Unassembled WGS sequence"/>
</dbReference>
<organism evidence="8 10">
    <name type="scientific">Metarhizium rileyi (strain RCEF 4871)</name>
    <name type="common">Nomuraea rileyi</name>
    <dbReference type="NCBI Taxonomy" id="1649241"/>
    <lineage>
        <taxon>Eukaryota</taxon>
        <taxon>Fungi</taxon>
        <taxon>Dikarya</taxon>
        <taxon>Ascomycota</taxon>
        <taxon>Pezizomycotina</taxon>
        <taxon>Sordariomycetes</taxon>
        <taxon>Hypocreomycetidae</taxon>
        <taxon>Hypocreales</taxon>
        <taxon>Clavicipitaceae</taxon>
        <taxon>Metarhizium</taxon>
    </lineage>
</organism>
<evidence type="ECO:0000313" key="8">
    <source>
        <dbReference type="EMBL" id="OAA45427.1"/>
    </source>
</evidence>
<feature type="compositionally biased region" description="Low complexity" evidence="7">
    <location>
        <begin position="42"/>
        <end position="54"/>
    </location>
</feature>
<dbReference type="STRING" id="1081105.A0A167FL11"/>
<accession>A0A5C6GLQ0</accession>
<reference evidence="11" key="2">
    <citation type="submission" date="2018-12" db="EMBL/GenBank/DDBJ databases">
        <title>The complete genome of Metarhizium rileyi, a key fungal pathogen of Lepidoptera.</title>
        <authorList>
            <person name="Binneck E."/>
            <person name="Lastra C.C.L."/>
            <person name="Sosa-Gomez D.R."/>
        </authorList>
    </citation>
    <scope>NUCLEOTIDE SEQUENCE [LARGE SCALE GENOMIC DNA]</scope>
    <source>
        <strain evidence="11">Cep018-CH2</strain>
    </source>
</reference>
<evidence type="ECO:0000256" key="5">
    <source>
        <dbReference type="ARBA" id="ARBA00023136"/>
    </source>
</evidence>
<dbReference type="OMA" id="FFSMQAL"/>
<evidence type="ECO:0000313" key="9">
    <source>
        <dbReference type="EMBL" id="TWU78299.1"/>
    </source>
</evidence>
<dbReference type="InterPro" id="IPR007248">
    <property type="entry name" value="Mpv17_PMP22"/>
</dbReference>
<dbReference type="OrthoDB" id="430207at2759"/>
<keyword evidence="5 6" id="KW-0472">Membrane</keyword>
<evidence type="ECO:0000313" key="11">
    <source>
        <dbReference type="Proteomes" id="UP000317257"/>
    </source>
</evidence>
<keyword evidence="3 6" id="KW-0812">Transmembrane</keyword>
<keyword evidence="10" id="KW-1185">Reference proteome</keyword>
<evidence type="ECO:0000256" key="4">
    <source>
        <dbReference type="ARBA" id="ARBA00022989"/>
    </source>
</evidence>
<reference evidence="8 10" key="1">
    <citation type="journal article" date="2016" name="Genome Biol. Evol.">
        <title>Divergent and convergent evolution of fungal pathogenicity.</title>
        <authorList>
            <person name="Shang Y."/>
            <person name="Xiao G."/>
            <person name="Zheng P."/>
            <person name="Cen K."/>
            <person name="Zhan S."/>
            <person name="Wang C."/>
        </authorList>
    </citation>
    <scope>NUCLEOTIDE SEQUENCE [LARGE SCALE GENOMIC DNA]</scope>
    <source>
        <strain evidence="8 10">RCEF 4871</strain>
    </source>
</reference>
<accession>A0A167FL11</accession>
<feature type="transmembrane region" description="Helical" evidence="6">
    <location>
        <begin position="116"/>
        <end position="134"/>
    </location>
</feature>
<feature type="compositionally biased region" description="Low complexity" evidence="7">
    <location>
        <begin position="21"/>
        <end position="30"/>
    </location>
</feature>
<evidence type="ECO:0000313" key="10">
    <source>
        <dbReference type="Proteomes" id="UP000243498"/>
    </source>
</evidence>
<dbReference type="GO" id="GO:0005739">
    <property type="term" value="C:mitochondrion"/>
    <property type="evidence" value="ECO:0007669"/>
    <property type="project" value="TreeGrafter"/>
</dbReference>
<proteinExistence type="inferred from homology"/>
<dbReference type="EMBL" id="AZHC01000008">
    <property type="protein sequence ID" value="OAA45427.1"/>
    <property type="molecule type" value="Genomic_DNA"/>
</dbReference>
<keyword evidence="4 6" id="KW-1133">Transmembrane helix</keyword>
<dbReference type="EMBL" id="SBHS01000002">
    <property type="protein sequence ID" value="TWU78299.1"/>
    <property type="molecule type" value="Genomic_DNA"/>
</dbReference>
<name>A0A167FL11_METRR</name>
<evidence type="ECO:0000256" key="7">
    <source>
        <dbReference type="SAM" id="MobiDB-lite"/>
    </source>
</evidence>
<dbReference type="AlphaFoldDB" id="A0A167FL11"/>
<sequence>MSAPQLRTAAVRLQLRGIRVPRQQPQLRLRSTSTNAKETGDSTPAKAPAASAGSPPSPSVPPIWQRLGPLTTAANAYSRSQRNRPYATQIVGAVVIYLLADLSAQRIGKREYDPKRTARTLLIGFVAAIPYFHWFRFLSTNFNYASKTLSIATKVAINQLCFTPVFSTYFFGGQALLSGETLEATAQRVRDTVPTTWLNSFKVWPATVAFSMALLPFEFRSIFSGVVAVGWQTYLSYLNRQAELLEETRKLVRRAAGAENDVVAVGRKTHERGATSAV</sequence>
<evidence type="ECO:0000256" key="1">
    <source>
        <dbReference type="ARBA" id="ARBA00004141"/>
    </source>
</evidence>
<dbReference type="Proteomes" id="UP000317257">
    <property type="component" value="Unassembled WGS sequence"/>
</dbReference>
<dbReference type="PANTHER" id="PTHR11266:SF113">
    <property type="entry name" value="MEMBRANE PROTEIN, MPV17_PMP22 FAMILY, PUTATIVE (AFU_ORTHOLOGUE AFUA_1G13840)-RELATED"/>
    <property type="match status" value="1"/>
</dbReference>
<feature type="region of interest" description="Disordered" evidence="7">
    <location>
        <begin position="17"/>
        <end position="62"/>
    </location>
</feature>
<dbReference type="GO" id="GO:0016020">
    <property type="term" value="C:membrane"/>
    <property type="evidence" value="ECO:0007669"/>
    <property type="project" value="UniProtKB-SubCell"/>
</dbReference>